<dbReference type="PANTHER" id="PTHR23061:SF12">
    <property type="entry name" value="DNA POLYMERASE ALPHA SUBUNIT B"/>
    <property type="match status" value="1"/>
</dbReference>
<proteinExistence type="inferred from homology"/>
<dbReference type="VEuPathDB" id="TriTrypDB:TRSC58_02200"/>
<dbReference type="Proteomes" id="UP000283634">
    <property type="component" value="Unassembled WGS sequence"/>
</dbReference>
<dbReference type="GO" id="GO:0016779">
    <property type="term" value="F:nucleotidyltransferase activity"/>
    <property type="evidence" value="ECO:0007669"/>
    <property type="project" value="UniProtKB-KW"/>
</dbReference>
<dbReference type="VEuPathDB" id="TriTrypDB:TRSC58_04604"/>
<dbReference type="RefSeq" id="XP_029239150.1">
    <property type="nucleotide sequence ID" value="XM_029381005.1"/>
</dbReference>
<dbReference type="EMBL" id="MKGL01000114">
    <property type="protein sequence ID" value="RNF06238.1"/>
    <property type="molecule type" value="Genomic_DNA"/>
</dbReference>
<gene>
    <name evidence="7" type="ORF">TraAM80_04061</name>
</gene>
<evidence type="ECO:0000256" key="4">
    <source>
        <dbReference type="ARBA" id="ARBA00022705"/>
    </source>
</evidence>
<evidence type="ECO:0000256" key="2">
    <source>
        <dbReference type="ARBA" id="ARBA00007299"/>
    </source>
</evidence>
<dbReference type="GO" id="GO:0003677">
    <property type="term" value="F:DNA binding"/>
    <property type="evidence" value="ECO:0007669"/>
    <property type="project" value="InterPro"/>
</dbReference>
<evidence type="ECO:0000313" key="7">
    <source>
        <dbReference type="EMBL" id="RNF06238.1"/>
    </source>
</evidence>
<evidence type="ECO:0000256" key="3">
    <source>
        <dbReference type="ARBA" id="ARBA00018596"/>
    </source>
</evidence>
<evidence type="ECO:0000256" key="5">
    <source>
        <dbReference type="ARBA" id="ARBA00023242"/>
    </source>
</evidence>
<dbReference type="OMA" id="CSGPFPR"/>
<dbReference type="GO" id="GO:0006270">
    <property type="term" value="P:DNA replication initiation"/>
    <property type="evidence" value="ECO:0007669"/>
    <property type="project" value="TreeGrafter"/>
</dbReference>
<reference evidence="7 8" key="1">
    <citation type="journal article" date="2018" name="BMC Genomics">
        <title>Genomic comparison of Trypanosoma conorhini and Trypanosoma rangeli to Trypanosoma cruzi strains of high and low virulence.</title>
        <authorList>
            <person name="Bradwell K.R."/>
            <person name="Koparde V.N."/>
            <person name="Matveyev A.V."/>
            <person name="Serrano M.G."/>
            <person name="Alves J.M."/>
            <person name="Parikh H."/>
            <person name="Huang B."/>
            <person name="Lee V."/>
            <person name="Espinosa-Alvarez O."/>
            <person name="Ortiz P.A."/>
            <person name="Costa-Martins A.G."/>
            <person name="Teixeira M.M."/>
            <person name="Buck G.A."/>
        </authorList>
    </citation>
    <scope>NUCLEOTIDE SEQUENCE [LARGE SCALE GENOMIC DNA]</scope>
    <source>
        <strain evidence="7 8">AM80</strain>
    </source>
</reference>
<dbReference type="PANTHER" id="PTHR23061">
    <property type="entry name" value="DNA POLYMERASE 2 ALPHA 70 KDA SUBUNIT"/>
    <property type="match status" value="1"/>
</dbReference>
<feature type="domain" description="DNA polymerase alpha/delta/epsilon subunit B" evidence="6">
    <location>
        <begin position="311"/>
        <end position="506"/>
    </location>
</feature>
<evidence type="ECO:0000313" key="8">
    <source>
        <dbReference type="Proteomes" id="UP000283634"/>
    </source>
</evidence>
<dbReference type="Pfam" id="PF04042">
    <property type="entry name" value="DNA_pol_E_B"/>
    <property type="match status" value="1"/>
</dbReference>
<dbReference type="Gene3D" id="3.60.21.60">
    <property type="match status" value="1"/>
</dbReference>
<dbReference type="GO" id="GO:0005658">
    <property type="term" value="C:alpha DNA polymerase:primase complex"/>
    <property type="evidence" value="ECO:0007669"/>
    <property type="project" value="TreeGrafter"/>
</dbReference>
<name>A0A3R7NGI8_TRYRA</name>
<keyword evidence="7" id="KW-0548">Nucleotidyltransferase</keyword>
<keyword evidence="8" id="KW-1185">Reference proteome</keyword>
<organism evidence="7 8">
    <name type="scientific">Trypanosoma rangeli</name>
    <dbReference type="NCBI Taxonomy" id="5698"/>
    <lineage>
        <taxon>Eukaryota</taxon>
        <taxon>Discoba</taxon>
        <taxon>Euglenozoa</taxon>
        <taxon>Kinetoplastea</taxon>
        <taxon>Metakinetoplastina</taxon>
        <taxon>Trypanosomatida</taxon>
        <taxon>Trypanosomatidae</taxon>
        <taxon>Trypanosoma</taxon>
        <taxon>Herpetosoma</taxon>
    </lineage>
</organism>
<comment type="similarity">
    <text evidence="2">Belongs to the DNA polymerase alpha subunit B family.</text>
</comment>
<dbReference type="AlphaFoldDB" id="A0A3R7NGI8"/>
<sequence length="684" mass="75671">MGVKEGFGVEEGERGKRVLFFGMQQGARWKAAANLELLLGSDHPPARLASDPTNALVNVSGAGVDARNTVSFKNTLYCNRQDAGYASTRQCLAKYYRFMLSKIPLWKKSARHGEAKTEPTEAFVVKHEEEDDNDGKAESPRSHENFLLSTYRAVGILTKTNNPGDIGEDLLLPWEFYPVTDINDEDAYAECIKALSREIPQVNGLIHFEAEDEDGLTATGTTTAASNLALGSRSDGRLSLYTRLVPQFTGIYPGMAIGVIGEPFKRSSSGALTGVLVRQFVLPARPFFPWSVQQPLPTPSVLTPIPTRVHFCSGPFPRRDITSILTAVTRNALSRGANLLIIGGPLVKEFEEFEKELLATTQRTFDELLGTYLDCIEEVVSSYYAANGNREGRRRLKVVLVSHRDDVTQMPALPTTMYGVQDGGDVWVRSNPCRISVNGIHFSVCNEDVVGDMRDKMVERWPAEAGSLRRVVETLIQSRLYAPIYGLPAVKHELKHFQALRIDYVPEASNGELYDGNNDDDAVGGRSSNPTSPLAWNSLVSVLSAGKEELEEVKRETKRVKRETRDFSLPLQDELSGEAAVEWMPHVLFLPSTRPRFAVVTHRSVWDAEKGMSRDESELDNVSAASGVMVVNQEIWSKRSSPKFELRVAEVTMPDSDVVMRRGALEANGVSCGLIHFFNNAVNS</sequence>
<protein>
    <recommendedName>
        <fullName evidence="3">DNA polymerase alpha subunit B</fullName>
    </recommendedName>
</protein>
<comment type="caution">
    <text evidence="7">The sequence shown here is derived from an EMBL/GenBank/DDBJ whole genome shotgun (WGS) entry which is preliminary data.</text>
</comment>
<accession>A0A3R7NGI8</accession>
<dbReference type="GeneID" id="40327994"/>
<keyword evidence="5" id="KW-0539">Nucleus</keyword>
<evidence type="ECO:0000256" key="1">
    <source>
        <dbReference type="ARBA" id="ARBA00004123"/>
    </source>
</evidence>
<evidence type="ECO:0000259" key="6">
    <source>
        <dbReference type="Pfam" id="PF04042"/>
    </source>
</evidence>
<keyword evidence="7" id="KW-0808">Transferase</keyword>
<dbReference type="InterPro" id="IPR016722">
    <property type="entry name" value="DNA_pol_alpha_bsu"/>
</dbReference>
<dbReference type="OrthoDB" id="245242at2759"/>
<dbReference type="InterPro" id="IPR007185">
    <property type="entry name" value="DNA_pol_a/d/e_bsu"/>
</dbReference>
<keyword evidence="4" id="KW-0235">DNA replication</keyword>
<comment type="subcellular location">
    <subcellularLocation>
        <location evidence="1">Nucleus</location>
    </subcellularLocation>
</comment>